<dbReference type="AlphaFoldDB" id="A0A4R5UIE5"/>
<sequence length="71" mass="8285">MNNTIDLNVSIMLPWRFEIGQRVQFLPGDMLATIRFRSRTAIGHETYEVRLADENAERPVRHIRGQYLKAA</sequence>
<keyword evidence="2" id="KW-1185">Reference proteome</keyword>
<accession>A0A4R5UIE5</accession>
<protein>
    <submittedName>
        <fullName evidence="1">Uncharacterized protein</fullName>
    </submittedName>
</protein>
<name>A0A4R5UIE5_9HYPH</name>
<proteinExistence type="predicted"/>
<gene>
    <name evidence="1" type="ORF">E2F50_06605</name>
</gene>
<evidence type="ECO:0000313" key="1">
    <source>
        <dbReference type="EMBL" id="TDK36597.1"/>
    </source>
</evidence>
<dbReference type="Proteomes" id="UP000295238">
    <property type="component" value="Unassembled WGS sequence"/>
</dbReference>
<reference evidence="1 2" key="1">
    <citation type="submission" date="2019-03" db="EMBL/GenBank/DDBJ databases">
        <title>Rhizobium sp. nov., an bacterium isolated from biocrust in Mu Us Desert.</title>
        <authorList>
            <person name="Lixiong L."/>
        </authorList>
    </citation>
    <scope>NUCLEOTIDE SEQUENCE [LARGE SCALE GENOMIC DNA]</scope>
    <source>
        <strain evidence="1 2">SPY-1</strain>
    </source>
</reference>
<comment type="caution">
    <text evidence="1">The sequence shown here is derived from an EMBL/GenBank/DDBJ whole genome shotgun (WGS) entry which is preliminary data.</text>
</comment>
<dbReference type="EMBL" id="SMTL01000002">
    <property type="protein sequence ID" value="TDK36597.1"/>
    <property type="molecule type" value="Genomic_DNA"/>
</dbReference>
<evidence type="ECO:0000313" key="2">
    <source>
        <dbReference type="Proteomes" id="UP000295238"/>
    </source>
</evidence>
<organism evidence="1 2">
    <name type="scientific">Rhizobium deserti</name>
    <dbReference type="NCBI Taxonomy" id="2547961"/>
    <lineage>
        <taxon>Bacteria</taxon>
        <taxon>Pseudomonadati</taxon>
        <taxon>Pseudomonadota</taxon>
        <taxon>Alphaproteobacteria</taxon>
        <taxon>Hyphomicrobiales</taxon>
        <taxon>Rhizobiaceae</taxon>
        <taxon>Rhizobium/Agrobacterium group</taxon>
        <taxon>Rhizobium</taxon>
    </lineage>
</organism>
<dbReference type="RefSeq" id="WP_133315307.1">
    <property type="nucleotide sequence ID" value="NZ_SMTL01000002.1"/>
</dbReference>